<comment type="subcellular location">
    <subcellularLocation>
        <location evidence="1">Cell junction</location>
    </subcellularLocation>
    <subcellularLocation>
        <location evidence="2">Cytoplasm</location>
        <location evidence="2">Cytoskeleton</location>
        <location evidence="2">Microtubule organizing center</location>
        <location evidence="2">Centrosome</location>
    </subcellularLocation>
</comment>
<feature type="compositionally biased region" description="Polar residues" evidence="10">
    <location>
        <begin position="500"/>
        <end position="509"/>
    </location>
</feature>
<feature type="compositionally biased region" description="Pro residues" evidence="10">
    <location>
        <begin position="860"/>
        <end position="873"/>
    </location>
</feature>
<evidence type="ECO:0000256" key="4">
    <source>
        <dbReference type="ARBA" id="ARBA00022490"/>
    </source>
</evidence>
<comment type="similarity">
    <text evidence="3">Belongs to the ADIP family.</text>
</comment>
<evidence type="ECO:0000256" key="10">
    <source>
        <dbReference type="SAM" id="MobiDB-lite"/>
    </source>
</evidence>
<keyword evidence="8" id="KW-0206">Cytoskeleton</keyword>
<feature type="region of interest" description="Disordered" evidence="10">
    <location>
        <begin position="754"/>
        <end position="973"/>
    </location>
</feature>
<evidence type="ECO:0000313" key="11">
    <source>
        <dbReference type="EMBL" id="GJJ69109.1"/>
    </source>
</evidence>
<feature type="region of interest" description="Disordered" evidence="10">
    <location>
        <begin position="1"/>
        <end position="32"/>
    </location>
</feature>
<evidence type="ECO:0000256" key="6">
    <source>
        <dbReference type="ARBA" id="ARBA00022949"/>
    </source>
</evidence>
<dbReference type="GO" id="GO:0007155">
    <property type="term" value="P:cell adhesion"/>
    <property type="evidence" value="ECO:0007669"/>
    <property type="project" value="UniProtKB-KW"/>
</dbReference>
<feature type="coiled-coil region" evidence="9">
    <location>
        <begin position="256"/>
        <end position="287"/>
    </location>
</feature>
<dbReference type="InterPro" id="IPR021622">
    <property type="entry name" value="Afadin/alpha-actinin-bd"/>
</dbReference>
<feature type="compositionally biased region" description="Basic and acidic residues" evidence="10">
    <location>
        <begin position="577"/>
        <end position="589"/>
    </location>
</feature>
<feature type="compositionally biased region" description="Polar residues" evidence="10">
    <location>
        <begin position="835"/>
        <end position="847"/>
    </location>
</feature>
<dbReference type="GO" id="GO:0035735">
    <property type="term" value="P:intraciliary transport involved in cilium assembly"/>
    <property type="evidence" value="ECO:0007669"/>
    <property type="project" value="TreeGrafter"/>
</dbReference>
<feature type="compositionally biased region" description="Low complexity" evidence="10">
    <location>
        <begin position="874"/>
        <end position="938"/>
    </location>
</feature>
<feature type="region of interest" description="Disordered" evidence="10">
    <location>
        <begin position="692"/>
        <end position="717"/>
    </location>
</feature>
<accession>A0A9P3H302</accession>
<evidence type="ECO:0000256" key="2">
    <source>
        <dbReference type="ARBA" id="ARBA00004300"/>
    </source>
</evidence>
<dbReference type="EMBL" id="BQFW01000002">
    <property type="protein sequence ID" value="GJJ69109.1"/>
    <property type="molecule type" value="Genomic_DNA"/>
</dbReference>
<dbReference type="AlphaFoldDB" id="A0A9P3H302"/>
<gene>
    <name evidence="11" type="ORF">EMPS_01455</name>
</gene>
<evidence type="ECO:0000313" key="12">
    <source>
        <dbReference type="Proteomes" id="UP000827284"/>
    </source>
</evidence>
<organism evidence="11 12">
    <name type="scientific">Entomortierella parvispora</name>
    <dbReference type="NCBI Taxonomy" id="205924"/>
    <lineage>
        <taxon>Eukaryota</taxon>
        <taxon>Fungi</taxon>
        <taxon>Fungi incertae sedis</taxon>
        <taxon>Mucoromycota</taxon>
        <taxon>Mortierellomycotina</taxon>
        <taxon>Mortierellomycetes</taxon>
        <taxon>Mortierellales</taxon>
        <taxon>Mortierellaceae</taxon>
        <taxon>Entomortierella</taxon>
    </lineage>
</organism>
<keyword evidence="6" id="KW-0965">Cell junction</keyword>
<evidence type="ECO:0000256" key="7">
    <source>
        <dbReference type="ARBA" id="ARBA00023054"/>
    </source>
</evidence>
<comment type="caution">
    <text evidence="11">The sequence shown here is derived from an EMBL/GenBank/DDBJ whole genome shotgun (WGS) entry which is preliminary data.</text>
</comment>
<keyword evidence="4" id="KW-0963">Cytoplasm</keyword>
<evidence type="ECO:0000256" key="8">
    <source>
        <dbReference type="ARBA" id="ARBA00023212"/>
    </source>
</evidence>
<keyword evidence="7 9" id="KW-0175">Coiled coil</keyword>
<reference evidence="11" key="1">
    <citation type="submission" date="2021-11" db="EMBL/GenBank/DDBJ databases">
        <authorList>
            <person name="Herlambang A."/>
            <person name="Guo Y."/>
            <person name="Takashima Y."/>
            <person name="Nishizawa T."/>
        </authorList>
    </citation>
    <scope>NUCLEOTIDE SEQUENCE</scope>
    <source>
        <strain evidence="11">E1425</strain>
    </source>
</reference>
<evidence type="ECO:0000256" key="3">
    <source>
        <dbReference type="ARBA" id="ARBA00009291"/>
    </source>
</evidence>
<evidence type="ECO:0000256" key="9">
    <source>
        <dbReference type="SAM" id="Coils"/>
    </source>
</evidence>
<reference evidence="11" key="2">
    <citation type="journal article" date="2022" name="Microbiol. Resour. Announc.">
        <title>Whole-Genome Sequence of Entomortierella parvispora E1425, a Mucoromycotan Fungus Associated with Burkholderiaceae-Related Endosymbiotic Bacteria.</title>
        <authorList>
            <person name="Herlambang A."/>
            <person name="Guo Y."/>
            <person name="Takashima Y."/>
            <person name="Narisawa K."/>
            <person name="Ohta H."/>
            <person name="Nishizawa T."/>
        </authorList>
    </citation>
    <scope>NUCLEOTIDE SEQUENCE</scope>
    <source>
        <strain evidence="11">E1425</strain>
    </source>
</reference>
<proteinExistence type="inferred from homology"/>
<feature type="region of interest" description="Disordered" evidence="10">
    <location>
        <begin position="478"/>
        <end position="602"/>
    </location>
</feature>
<protein>
    <submittedName>
        <fullName evidence="11">Synovial sarcoma, X breakpoint 2 interacting protein</fullName>
    </submittedName>
</protein>
<feature type="coiled-coil region" evidence="9">
    <location>
        <begin position="139"/>
        <end position="191"/>
    </location>
</feature>
<evidence type="ECO:0000256" key="5">
    <source>
        <dbReference type="ARBA" id="ARBA00022889"/>
    </source>
</evidence>
<evidence type="ECO:0000256" key="1">
    <source>
        <dbReference type="ARBA" id="ARBA00004282"/>
    </source>
</evidence>
<dbReference type="InterPro" id="IPR052300">
    <property type="entry name" value="Adhesion_Centrosome_assoc"/>
</dbReference>
<dbReference type="Proteomes" id="UP000827284">
    <property type="component" value="Unassembled WGS sequence"/>
</dbReference>
<feature type="compositionally biased region" description="Polar residues" evidence="10">
    <location>
        <begin position="947"/>
        <end position="962"/>
    </location>
</feature>
<name>A0A9P3H302_9FUNG</name>
<feature type="coiled-coil region" evidence="9">
    <location>
        <begin position="361"/>
        <end position="438"/>
    </location>
</feature>
<feature type="compositionally biased region" description="Low complexity" evidence="10">
    <location>
        <begin position="805"/>
        <end position="822"/>
    </location>
</feature>
<dbReference type="PANTHER" id="PTHR46507">
    <property type="entry name" value="AFADIN- AND ALPHA-ACTININ-BINDING PROTEIN"/>
    <property type="match status" value="1"/>
</dbReference>
<feature type="compositionally biased region" description="Polar residues" evidence="10">
    <location>
        <begin position="754"/>
        <end position="768"/>
    </location>
</feature>
<feature type="compositionally biased region" description="Low complexity" evidence="10">
    <location>
        <begin position="692"/>
        <end position="715"/>
    </location>
</feature>
<sequence length="1000" mass="110435">MTRIIPPANGRTELQEWQQARHRDPYDPYDLSDSDLSQDDSYYVPSTPFAQKLTILDPALYQGSGEDFCNVDNFDQTSAFVNHQLGIHGFMANLQFLKGDKQNASRVVSALYKVLQQHQKDIQYKEEMDLNWRRLSSDYDTAVQNLNNTRAQLEKSERETDLLSGRIGAMEDELRVEAEKHRHTRDELKSAKANLQYTKTQFAHESRKKEQEMHVLKEKVQKSINRTTNSSVSTSIPGGITVLNPVPRSLYGRHNTNEAELLLQEVIEQQQSKENEIVEENEQLRRTLYTVHMELEGLLRRHANTKNVPNNAYGLPYEMVKDKIETEIRDTLTLLSDQWAHRPSQDPVISPNDIVIRDQMIADLQKQIEKLRLELEDSTLLVQGAQKMIDNMTGGNFMAGLQDFKLNLEGSDMTLQEIEDAEAKIIQQREQLAKERKKFTEACLDLGRQREELQRAKVEFEEGKRSFTLDKVMSFLSSSPAPNVPAAEKRTFEKSPPLSPTNRPETTTWSRKRVATSPLPPVFGQPEGRAVRPKTQLRTTMLEVPDNDSSQFVPSLSTTQAKTSSVVNRHQPSEGQDQDRSYTDRLHQDEQEDEEDEPLLRTPTRARTTHFPITMDLNRVSQMNKEANERANAVAKSPFAKRTNIFSTATERGAASVPSISVARAPTPTSFASPGRASRLEGLLGSSATTTTTAAAGTSASTAPPRPTTPSSFTSNFVWDTKDQSFSKNKGPSSTNDFAVPATKSSFLSFHSDKAQASTRDSGASRNNFAAEMSDTSEREDAPSLIQASKMPSALSRAAAHLVSRKSAAASRPPSRASESTSFSFESRAVGGNSAGNRSSPYTSTFTIPEPIVRSTTPSQSPPPQVAQQPQPPQQEQQRSAPSSADRPGPAGTGSAAASSAATKASSAPSSHSTTRPVSRTGVRTATGTSGARTATTSRPRVVATTAGRTNSARVQPTQQKRQAPPPKGPAIGRDLAQSQLQAQQLYAANRQTFMTARKP</sequence>
<dbReference type="Pfam" id="PF11559">
    <property type="entry name" value="ADIP"/>
    <property type="match status" value="1"/>
</dbReference>
<dbReference type="OrthoDB" id="312015at2759"/>
<feature type="compositionally biased region" description="Polar residues" evidence="10">
    <location>
        <begin position="547"/>
        <end position="575"/>
    </location>
</feature>
<dbReference type="GO" id="GO:0036064">
    <property type="term" value="C:ciliary basal body"/>
    <property type="evidence" value="ECO:0007669"/>
    <property type="project" value="TreeGrafter"/>
</dbReference>
<keyword evidence="5" id="KW-0130">Cell adhesion</keyword>
<keyword evidence="12" id="KW-1185">Reference proteome</keyword>
<dbReference type="PANTHER" id="PTHR46507:SF4">
    <property type="entry name" value="SSX FAMILY MEMBER 2 INTERACTING PROTEIN"/>
    <property type="match status" value="1"/>
</dbReference>